<evidence type="ECO:0000259" key="5">
    <source>
        <dbReference type="PROSITE" id="PS50931"/>
    </source>
</evidence>
<dbReference type="SUPFAM" id="SSF46785">
    <property type="entry name" value="Winged helix' DNA-binding domain"/>
    <property type="match status" value="1"/>
</dbReference>
<dbReference type="SUPFAM" id="SSF53850">
    <property type="entry name" value="Periplasmic binding protein-like II"/>
    <property type="match status" value="1"/>
</dbReference>
<organism evidence="6 7">
    <name type="scientific">Rubneribacter badeniensis</name>
    <dbReference type="NCBI Taxonomy" id="2070688"/>
    <lineage>
        <taxon>Bacteria</taxon>
        <taxon>Bacillati</taxon>
        <taxon>Actinomycetota</taxon>
        <taxon>Coriobacteriia</taxon>
        <taxon>Eggerthellales</taxon>
        <taxon>Eggerthellaceae</taxon>
        <taxon>Rubneribacter</taxon>
    </lineage>
</organism>
<dbReference type="AlphaFoldDB" id="A0A2K2U652"/>
<evidence type="ECO:0000256" key="4">
    <source>
        <dbReference type="ARBA" id="ARBA00023163"/>
    </source>
</evidence>
<dbReference type="InterPro" id="IPR036388">
    <property type="entry name" value="WH-like_DNA-bd_sf"/>
</dbReference>
<sequence length="329" mass="36729">MACLLLTFYDKFEPSKIQQRQESRPVNINQLEYFVTTVRCGSYSLAARELFVAPQTVAKAVNDLERELNVSLCRRSSRSIEPTPFGQVFSTRASEILYRLTELESLAKRQTLSQTEEGVAMLAVAYSPHRGNAISPSDFAPFDRKHPRIRLSRTYRPSGACLAALEEGVVDAAIVAGRTTRPNIVCTRLLSFPLSLAISRNHPLARQDSIDFEDLQGTPIAEPEDLRYCHNVIADRLLAQGVEPIFTAVPPHVTDHRRFLDEKRGAFFVVNDPALVALYPEAVTVPVAPEDPVSIPLCLAYAQNNENRVLPTVESYLINLAARIRKQGR</sequence>
<dbReference type="PROSITE" id="PS50931">
    <property type="entry name" value="HTH_LYSR"/>
    <property type="match status" value="1"/>
</dbReference>
<name>A0A2K2U652_9ACTN</name>
<dbReference type="GO" id="GO:0003700">
    <property type="term" value="F:DNA-binding transcription factor activity"/>
    <property type="evidence" value="ECO:0007669"/>
    <property type="project" value="InterPro"/>
</dbReference>
<dbReference type="InterPro" id="IPR036390">
    <property type="entry name" value="WH_DNA-bd_sf"/>
</dbReference>
<keyword evidence="4" id="KW-0804">Transcription</keyword>
<dbReference type="PANTHER" id="PTHR30346">
    <property type="entry name" value="TRANSCRIPTIONAL DUAL REGULATOR HCAR-RELATED"/>
    <property type="match status" value="1"/>
</dbReference>
<dbReference type="GO" id="GO:0003677">
    <property type="term" value="F:DNA binding"/>
    <property type="evidence" value="ECO:0007669"/>
    <property type="project" value="UniProtKB-KW"/>
</dbReference>
<dbReference type="Pfam" id="PF03466">
    <property type="entry name" value="LysR_substrate"/>
    <property type="match status" value="1"/>
</dbReference>
<dbReference type="GO" id="GO:0032993">
    <property type="term" value="C:protein-DNA complex"/>
    <property type="evidence" value="ECO:0007669"/>
    <property type="project" value="TreeGrafter"/>
</dbReference>
<evidence type="ECO:0000256" key="3">
    <source>
        <dbReference type="ARBA" id="ARBA00023125"/>
    </source>
</evidence>
<dbReference type="EMBL" id="PPEL01000019">
    <property type="protein sequence ID" value="PNV65712.1"/>
    <property type="molecule type" value="Genomic_DNA"/>
</dbReference>
<dbReference type="Proteomes" id="UP000236488">
    <property type="component" value="Unassembled WGS sequence"/>
</dbReference>
<reference evidence="6 7" key="1">
    <citation type="journal article" date="2018" name="Int. J. Syst. Evol. Microbiol.">
        <title>Rubneribacter badeniensis gen. nov., sp. nov. and Enteroscipio rubneri gen. nov., sp. nov., new members of the Eggerthellaceae isolated from human faeces.</title>
        <authorList>
            <person name="Danylec N."/>
            <person name="Gobl A."/>
            <person name="Stoll D.A."/>
            <person name="Hetzer B."/>
            <person name="Kulling S.E."/>
            <person name="Huch M."/>
        </authorList>
    </citation>
    <scope>NUCLEOTIDE SEQUENCE [LARGE SCALE GENOMIC DNA]</scope>
    <source>
        <strain evidence="6 7">ResAG-85</strain>
    </source>
</reference>
<dbReference type="CDD" id="cd05466">
    <property type="entry name" value="PBP2_LTTR_substrate"/>
    <property type="match status" value="1"/>
</dbReference>
<gene>
    <name evidence="6" type="ORF">C2L80_05055</name>
</gene>
<comment type="caution">
    <text evidence="6">The sequence shown here is derived from an EMBL/GenBank/DDBJ whole genome shotgun (WGS) entry which is preliminary data.</text>
</comment>
<comment type="similarity">
    <text evidence="1">Belongs to the LysR transcriptional regulatory family.</text>
</comment>
<dbReference type="Gene3D" id="3.40.190.290">
    <property type="match status" value="1"/>
</dbReference>
<keyword evidence="2" id="KW-0805">Transcription regulation</keyword>
<protein>
    <recommendedName>
        <fullName evidence="5">HTH lysR-type domain-containing protein</fullName>
    </recommendedName>
</protein>
<dbReference type="InterPro" id="IPR000847">
    <property type="entry name" value="LysR_HTH_N"/>
</dbReference>
<evidence type="ECO:0000256" key="1">
    <source>
        <dbReference type="ARBA" id="ARBA00009437"/>
    </source>
</evidence>
<evidence type="ECO:0000256" key="2">
    <source>
        <dbReference type="ARBA" id="ARBA00023015"/>
    </source>
</evidence>
<dbReference type="Pfam" id="PF00126">
    <property type="entry name" value="HTH_1"/>
    <property type="match status" value="1"/>
</dbReference>
<keyword evidence="7" id="KW-1185">Reference proteome</keyword>
<dbReference type="PANTHER" id="PTHR30346:SF17">
    <property type="entry name" value="LYSR FAMILY TRANSCRIPTIONAL REGULATOR"/>
    <property type="match status" value="1"/>
</dbReference>
<keyword evidence="3" id="KW-0238">DNA-binding</keyword>
<evidence type="ECO:0000313" key="7">
    <source>
        <dbReference type="Proteomes" id="UP000236488"/>
    </source>
</evidence>
<dbReference type="Gene3D" id="1.10.10.10">
    <property type="entry name" value="Winged helix-like DNA-binding domain superfamily/Winged helix DNA-binding domain"/>
    <property type="match status" value="1"/>
</dbReference>
<evidence type="ECO:0000313" key="6">
    <source>
        <dbReference type="EMBL" id="PNV65712.1"/>
    </source>
</evidence>
<feature type="domain" description="HTH lysR-type" evidence="5">
    <location>
        <begin position="26"/>
        <end position="83"/>
    </location>
</feature>
<dbReference type="InterPro" id="IPR005119">
    <property type="entry name" value="LysR_subst-bd"/>
</dbReference>
<proteinExistence type="inferred from homology"/>
<accession>A0A2K2U652</accession>